<dbReference type="Proteomes" id="UP000272942">
    <property type="component" value="Unassembled WGS sequence"/>
</dbReference>
<proteinExistence type="predicted"/>
<evidence type="ECO:0000256" key="1">
    <source>
        <dbReference type="SAM" id="MobiDB-lite"/>
    </source>
</evidence>
<feature type="region of interest" description="Disordered" evidence="1">
    <location>
        <begin position="1"/>
        <end position="50"/>
    </location>
</feature>
<dbReference type="WBParaSite" id="ECPE_0001809201-mRNA-1">
    <property type="protein sequence ID" value="ECPE_0001809201-mRNA-1"/>
    <property type="gene ID" value="ECPE_0001809201"/>
</dbReference>
<reference evidence="2 3" key="2">
    <citation type="submission" date="2018-11" db="EMBL/GenBank/DDBJ databases">
        <authorList>
            <consortium name="Pathogen Informatics"/>
        </authorList>
    </citation>
    <scope>NUCLEOTIDE SEQUENCE [LARGE SCALE GENOMIC DNA]</scope>
    <source>
        <strain evidence="2 3">Egypt</strain>
    </source>
</reference>
<keyword evidence="3" id="KW-1185">Reference proteome</keyword>
<evidence type="ECO:0000313" key="2">
    <source>
        <dbReference type="EMBL" id="VDP95455.1"/>
    </source>
</evidence>
<evidence type="ECO:0000313" key="4">
    <source>
        <dbReference type="WBParaSite" id="ECPE_0001809201-mRNA-1"/>
    </source>
</evidence>
<dbReference type="OrthoDB" id="10035564at2759"/>
<accession>A0A183BFQ9</accession>
<dbReference type="AlphaFoldDB" id="A0A183BFQ9"/>
<protein>
    <submittedName>
        <fullName evidence="4">ARID domain-containing protein</fullName>
    </submittedName>
</protein>
<gene>
    <name evidence="2" type="ORF">ECPE_LOCUS18044</name>
</gene>
<evidence type="ECO:0000313" key="3">
    <source>
        <dbReference type="Proteomes" id="UP000272942"/>
    </source>
</evidence>
<reference evidence="4" key="1">
    <citation type="submission" date="2016-06" db="UniProtKB">
        <authorList>
            <consortium name="WormBaseParasite"/>
        </authorList>
    </citation>
    <scope>IDENTIFICATION</scope>
</reference>
<dbReference type="EMBL" id="UZAN01074021">
    <property type="protein sequence ID" value="VDP95455.1"/>
    <property type="molecule type" value="Genomic_DNA"/>
</dbReference>
<feature type="compositionally biased region" description="Basic residues" evidence="1">
    <location>
        <begin position="1"/>
        <end position="10"/>
    </location>
</feature>
<organism evidence="4">
    <name type="scientific">Echinostoma caproni</name>
    <dbReference type="NCBI Taxonomy" id="27848"/>
    <lineage>
        <taxon>Eukaryota</taxon>
        <taxon>Metazoa</taxon>
        <taxon>Spiralia</taxon>
        <taxon>Lophotrochozoa</taxon>
        <taxon>Platyhelminthes</taxon>
        <taxon>Trematoda</taxon>
        <taxon>Digenea</taxon>
        <taxon>Plagiorchiida</taxon>
        <taxon>Echinostomata</taxon>
        <taxon>Echinostomatoidea</taxon>
        <taxon>Echinostomatidae</taxon>
        <taxon>Echinostoma</taxon>
    </lineage>
</organism>
<name>A0A183BFQ9_9TREM</name>
<sequence>MNMIRRHRAFRAMEHSRNRSRYGQGNSVDVERGGGGGSGAGAPATSRVSLDGYDDGTDWDASDGMADADDRGSLINSRFMLKPYRKSLVPGPRIAESMDPGNHLQRPSFAPLCRTDWKNCNARTYGHTLPCVAVSVEPEESRRSSEEQSWWTRLRQWLRTKHIGLTARQQLTMKLYCEQFTTVSYPAGKIMVSSHLTTYQCKVECGGW</sequence>